<dbReference type="EMBL" id="CAUYUJ010021418">
    <property type="protein sequence ID" value="CAK0904579.1"/>
    <property type="molecule type" value="Genomic_DNA"/>
</dbReference>
<protein>
    <submittedName>
        <fullName evidence="2">Uncharacterized protein</fullName>
    </submittedName>
</protein>
<name>A0ABN9XXE1_9DINO</name>
<sequence length="192" mass="19683">GGTRRAAARQAAEGRAACARLVGGAGRHRGCGGRGIAVLRLRPPWRGAVARGRARALVVWRGGRGARLRQHGGGARGGVRSCACRAAWRQARAAAGSRGSNGINSRGCSAGVYEPRGAGGAVAGRGLARRGVAGIGAAAGRLRVARASRRGFAALRGWSGWRGRRCARQTGDRPADRPAITSGPPKWGWSGL</sequence>
<feature type="non-terminal residue" evidence="2">
    <location>
        <position position="1"/>
    </location>
</feature>
<feature type="region of interest" description="Disordered" evidence="1">
    <location>
        <begin position="163"/>
        <end position="192"/>
    </location>
</feature>
<feature type="non-terminal residue" evidence="2">
    <location>
        <position position="192"/>
    </location>
</feature>
<evidence type="ECO:0000313" key="2">
    <source>
        <dbReference type="EMBL" id="CAK0904579.1"/>
    </source>
</evidence>
<comment type="caution">
    <text evidence="2">The sequence shown here is derived from an EMBL/GenBank/DDBJ whole genome shotgun (WGS) entry which is preliminary data.</text>
</comment>
<evidence type="ECO:0000256" key="1">
    <source>
        <dbReference type="SAM" id="MobiDB-lite"/>
    </source>
</evidence>
<evidence type="ECO:0000313" key="3">
    <source>
        <dbReference type="Proteomes" id="UP001189429"/>
    </source>
</evidence>
<keyword evidence="3" id="KW-1185">Reference proteome</keyword>
<gene>
    <name evidence="2" type="ORF">PCOR1329_LOCUS80544</name>
</gene>
<dbReference type="Proteomes" id="UP001189429">
    <property type="component" value="Unassembled WGS sequence"/>
</dbReference>
<organism evidence="2 3">
    <name type="scientific">Prorocentrum cordatum</name>
    <dbReference type="NCBI Taxonomy" id="2364126"/>
    <lineage>
        <taxon>Eukaryota</taxon>
        <taxon>Sar</taxon>
        <taxon>Alveolata</taxon>
        <taxon>Dinophyceae</taxon>
        <taxon>Prorocentrales</taxon>
        <taxon>Prorocentraceae</taxon>
        <taxon>Prorocentrum</taxon>
    </lineage>
</organism>
<reference evidence="2" key="1">
    <citation type="submission" date="2023-10" db="EMBL/GenBank/DDBJ databases">
        <authorList>
            <person name="Chen Y."/>
            <person name="Shah S."/>
            <person name="Dougan E. K."/>
            <person name="Thang M."/>
            <person name="Chan C."/>
        </authorList>
    </citation>
    <scope>NUCLEOTIDE SEQUENCE [LARGE SCALE GENOMIC DNA]</scope>
</reference>
<proteinExistence type="predicted"/>
<accession>A0ABN9XXE1</accession>